<evidence type="ECO:0000259" key="1">
    <source>
        <dbReference type="Pfam" id="PF00149"/>
    </source>
</evidence>
<sequence length="237" mass="26860">MYVTNVPADEMLPKSKDTTRFVCMSDTHGKTEFSFKVPEGDVFIHAGDLTRSSRMEEYERTIQWMASLPHPIKIFTGGNHDHFLDAVEGFYPQQKESILAKAKMAGLIYLEHEAYQLPESMGSFKMFVSPYAPTHLWGAFMLDSLKAVWESIPLDTDILVTHTPPLGYQDITSRGRNVGCPDLRNKIDTIKPLVSVFGHIHEAYGYSHSPEKESLFINACTSSVRYRPIQLPIVFDL</sequence>
<keyword evidence="3" id="KW-1185">Reference proteome</keyword>
<dbReference type="AlphaFoldDB" id="A0A167NAX4"/>
<accession>A0A167NAX4</accession>
<dbReference type="VEuPathDB" id="FungiDB:PHYBLDRAFT_143787"/>
<evidence type="ECO:0000313" key="3">
    <source>
        <dbReference type="Proteomes" id="UP000077315"/>
    </source>
</evidence>
<dbReference type="OrthoDB" id="630188at2759"/>
<dbReference type="Pfam" id="PF00149">
    <property type="entry name" value="Metallophos"/>
    <property type="match status" value="1"/>
</dbReference>
<dbReference type="Gene3D" id="3.60.21.10">
    <property type="match status" value="1"/>
</dbReference>
<dbReference type="GO" id="GO:0016787">
    <property type="term" value="F:hydrolase activity"/>
    <property type="evidence" value="ECO:0007669"/>
    <property type="project" value="InterPro"/>
</dbReference>
<dbReference type="STRING" id="763407.A0A167NAX4"/>
<dbReference type="EMBL" id="KV440977">
    <property type="protein sequence ID" value="OAD75534.1"/>
    <property type="molecule type" value="Genomic_DNA"/>
</dbReference>
<dbReference type="SUPFAM" id="SSF56300">
    <property type="entry name" value="Metallo-dependent phosphatases"/>
    <property type="match status" value="1"/>
</dbReference>
<feature type="domain" description="Calcineurin-like phosphoesterase" evidence="1">
    <location>
        <begin position="20"/>
        <end position="202"/>
    </location>
</feature>
<dbReference type="InterPro" id="IPR029052">
    <property type="entry name" value="Metallo-depent_PP-like"/>
</dbReference>
<dbReference type="Proteomes" id="UP000077315">
    <property type="component" value="Unassembled WGS sequence"/>
</dbReference>
<proteinExistence type="predicted"/>
<dbReference type="InterPro" id="IPR051693">
    <property type="entry name" value="UPF0046_metallophosphoest"/>
</dbReference>
<dbReference type="CDD" id="cd07379">
    <property type="entry name" value="MPP_239FB"/>
    <property type="match status" value="1"/>
</dbReference>
<dbReference type="RefSeq" id="XP_018293574.1">
    <property type="nucleotide sequence ID" value="XM_018431068.1"/>
</dbReference>
<organism evidence="2 3">
    <name type="scientific">Phycomyces blakesleeanus (strain ATCC 8743b / DSM 1359 / FGSC 10004 / NBRC 33097 / NRRL 1555)</name>
    <dbReference type="NCBI Taxonomy" id="763407"/>
    <lineage>
        <taxon>Eukaryota</taxon>
        <taxon>Fungi</taxon>
        <taxon>Fungi incertae sedis</taxon>
        <taxon>Mucoromycota</taxon>
        <taxon>Mucoromycotina</taxon>
        <taxon>Mucoromycetes</taxon>
        <taxon>Mucorales</taxon>
        <taxon>Phycomycetaceae</taxon>
        <taxon>Phycomyces</taxon>
    </lineage>
</organism>
<dbReference type="GeneID" id="28991974"/>
<reference evidence="3" key="1">
    <citation type="submission" date="2015-06" db="EMBL/GenBank/DDBJ databases">
        <title>Expansion of signal transduction pathways in fungi by whole-genome duplication.</title>
        <authorList>
            <consortium name="DOE Joint Genome Institute"/>
            <person name="Corrochano L.M."/>
            <person name="Kuo A."/>
            <person name="Marcet-Houben M."/>
            <person name="Polaino S."/>
            <person name="Salamov A."/>
            <person name="Villalobos J.M."/>
            <person name="Alvarez M.I."/>
            <person name="Avalos J."/>
            <person name="Benito E.P."/>
            <person name="Benoit I."/>
            <person name="Burger G."/>
            <person name="Camino L.P."/>
            <person name="Canovas D."/>
            <person name="Cerda-Olmedo E."/>
            <person name="Cheng J.-F."/>
            <person name="Dominguez A."/>
            <person name="Elias M."/>
            <person name="Eslava A.P."/>
            <person name="Glaser F."/>
            <person name="Grimwood J."/>
            <person name="Gutierrez G."/>
            <person name="Heitman J."/>
            <person name="Henrissat B."/>
            <person name="Iturriaga E.A."/>
            <person name="Lang B.F."/>
            <person name="Lavin J.L."/>
            <person name="Lee S."/>
            <person name="Li W."/>
            <person name="Lindquist E."/>
            <person name="Lopez-Garcia S."/>
            <person name="Luque E.M."/>
            <person name="Marcos A.T."/>
            <person name="Martin J."/>
            <person name="McCluskey K."/>
            <person name="Medina H.R."/>
            <person name="Miralles-Duran A."/>
            <person name="Miyazaki A."/>
            <person name="Munoz-Torres E."/>
            <person name="Oguiza J.A."/>
            <person name="Ohm R."/>
            <person name="Olmedo M."/>
            <person name="Orejas M."/>
            <person name="Ortiz-Castellanos L."/>
            <person name="Pisabarro A.G."/>
            <person name="Rodriguez-Romero J."/>
            <person name="Ruiz-Herrera J."/>
            <person name="Ruiz-Vazquez R."/>
            <person name="Sanz C."/>
            <person name="Schackwitz W."/>
            <person name="Schmutz J."/>
            <person name="Shahriari M."/>
            <person name="Shelest E."/>
            <person name="Silva-Franco F."/>
            <person name="Soanes D."/>
            <person name="Syed K."/>
            <person name="Tagua V.G."/>
            <person name="Talbot N.J."/>
            <person name="Thon M."/>
            <person name="De vries R.P."/>
            <person name="Wiebenga A."/>
            <person name="Yadav J.S."/>
            <person name="Braun E.L."/>
            <person name="Baker S."/>
            <person name="Garre V."/>
            <person name="Horwitz B."/>
            <person name="Torres-Martinez S."/>
            <person name="Idnurm A."/>
            <person name="Herrera-Estrella A."/>
            <person name="Gabaldon T."/>
            <person name="Grigoriev I.V."/>
        </authorList>
    </citation>
    <scope>NUCLEOTIDE SEQUENCE [LARGE SCALE GENOMIC DNA]</scope>
    <source>
        <strain evidence="3">NRRL 1555(-)</strain>
    </source>
</reference>
<protein>
    <recommendedName>
        <fullName evidence="1">Calcineurin-like phosphoesterase domain-containing protein</fullName>
    </recommendedName>
</protein>
<dbReference type="PANTHER" id="PTHR12905:SF0">
    <property type="entry name" value="CALCINEURIN-LIKE PHOSPHOESTERASE DOMAIN-CONTAINING PROTEIN"/>
    <property type="match status" value="1"/>
</dbReference>
<evidence type="ECO:0000313" key="2">
    <source>
        <dbReference type="EMBL" id="OAD75534.1"/>
    </source>
</evidence>
<dbReference type="InParanoid" id="A0A167NAX4"/>
<dbReference type="InterPro" id="IPR004843">
    <property type="entry name" value="Calcineurin-like_PHP"/>
</dbReference>
<dbReference type="PANTHER" id="PTHR12905">
    <property type="entry name" value="METALLOPHOSPHOESTERASE"/>
    <property type="match status" value="1"/>
</dbReference>
<gene>
    <name evidence="2" type="ORF">PHYBLDRAFT_143787</name>
</gene>
<name>A0A167NAX4_PHYB8</name>